<dbReference type="GeneID" id="25297527"/>
<proteinExistence type="predicted"/>
<organism evidence="1 2">
    <name type="scientific">Rhinocladiella mackenziei CBS 650.93</name>
    <dbReference type="NCBI Taxonomy" id="1442369"/>
    <lineage>
        <taxon>Eukaryota</taxon>
        <taxon>Fungi</taxon>
        <taxon>Dikarya</taxon>
        <taxon>Ascomycota</taxon>
        <taxon>Pezizomycotina</taxon>
        <taxon>Eurotiomycetes</taxon>
        <taxon>Chaetothyriomycetidae</taxon>
        <taxon>Chaetothyriales</taxon>
        <taxon>Herpotrichiellaceae</taxon>
        <taxon>Rhinocladiella</taxon>
    </lineage>
</organism>
<dbReference type="EMBL" id="KN847481">
    <property type="protein sequence ID" value="KIX01730.1"/>
    <property type="molecule type" value="Genomic_DNA"/>
</dbReference>
<reference evidence="1 2" key="1">
    <citation type="submission" date="2015-01" db="EMBL/GenBank/DDBJ databases">
        <title>The Genome Sequence of Rhinocladiella mackenzie CBS 650.93.</title>
        <authorList>
            <consortium name="The Broad Institute Genomics Platform"/>
            <person name="Cuomo C."/>
            <person name="de Hoog S."/>
            <person name="Gorbushina A."/>
            <person name="Stielow B."/>
            <person name="Teixiera M."/>
            <person name="Abouelleil A."/>
            <person name="Chapman S.B."/>
            <person name="Priest M."/>
            <person name="Young S.K."/>
            <person name="Wortman J."/>
            <person name="Nusbaum C."/>
            <person name="Birren B."/>
        </authorList>
    </citation>
    <scope>NUCLEOTIDE SEQUENCE [LARGE SCALE GENOMIC DNA]</scope>
    <source>
        <strain evidence="1 2">CBS 650.93</strain>
    </source>
</reference>
<name>A0A0D2IYM8_9EURO</name>
<dbReference type="RefSeq" id="XP_013268866.1">
    <property type="nucleotide sequence ID" value="XM_013413412.1"/>
</dbReference>
<accession>A0A0D2IYM8</accession>
<gene>
    <name evidence="1" type="ORF">Z518_09456</name>
</gene>
<evidence type="ECO:0000313" key="2">
    <source>
        <dbReference type="Proteomes" id="UP000053617"/>
    </source>
</evidence>
<dbReference type="AlphaFoldDB" id="A0A0D2IYM8"/>
<sequence>MPPMRVLNNETLKLELSSPISRKEELNPPITSQILDCCMVHGLESRDKLDDAPQDWKDELTNVEDDKDAAVFAKGTIEVVFKPDKLIFLHLSQPSKLNKLRLV</sequence>
<evidence type="ECO:0000313" key="1">
    <source>
        <dbReference type="EMBL" id="KIX01730.1"/>
    </source>
</evidence>
<dbReference type="VEuPathDB" id="FungiDB:Z518_09456"/>
<dbReference type="HOGENOM" id="CLU_2265214_0_0_1"/>
<dbReference type="Proteomes" id="UP000053617">
    <property type="component" value="Unassembled WGS sequence"/>
</dbReference>
<keyword evidence="2" id="KW-1185">Reference proteome</keyword>
<protein>
    <submittedName>
        <fullName evidence="1">Uncharacterized protein</fullName>
    </submittedName>
</protein>